<evidence type="ECO:0000259" key="6">
    <source>
        <dbReference type="Pfam" id="PF01048"/>
    </source>
</evidence>
<evidence type="ECO:0000256" key="3">
    <source>
        <dbReference type="ARBA" id="ARBA00022605"/>
    </source>
</evidence>
<dbReference type="Proteomes" id="UP001596989">
    <property type="component" value="Unassembled WGS sequence"/>
</dbReference>
<keyword evidence="4 7" id="KW-0378">Hydrolase</keyword>
<dbReference type="GO" id="GO:0008782">
    <property type="term" value="F:adenosylhomocysteine nucleosidase activity"/>
    <property type="evidence" value="ECO:0007669"/>
    <property type="project" value="UniProtKB-EC"/>
</dbReference>
<name>A0ABW3HP88_9BACL</name>
<dbReference type="SUPFAM" id="SSF53167">
    <property type="entry name" value="Purine and uridine phosphorylases"/>
    <property type="match status" value="1"/>
</dbReference>
<keyword evidence="5" id="KW-0486">Methionine biosynthesis</keyword>
<dbReference type="PANTHER" id="PTHR46832">
    <property type="entry name" value="5'-METHYLTHIOADENOSINE/S-ADENOSYLHOMOCYSTEINE NUCLEOSIDASE"/>
    <property type="match status" value="1"/>
</dbReference>
<dbReference type="NCBIfam" id="NF004079">
    <property type="entry name" value="PRK05584.1"/>
    <property type="match status" value="1"/>
</dbReference>
<dbReference type="CDD" id="cd09008">
    <property type="entry name" value="MTAN"/>
    <property type="match status" value="1"/>
</dbReference>
<comment type="pathway">
    <text evidence="1">Amino-acid biosynthesis; L-methionine biosynthesis via salvage pathway; S-methyl-5-thio-alpha-D-ribose 1-phosphate from S-methyl-5'-thioadenosine (hydrolase route): step 1/2.</text>
</comment>
<keyword evidence="7" id="KW-0326">Glycosidase</keyword>
<protein>
    <recommendedName>
        <fullName evidence="2">adenosylhomocysteine nucleosidase</fullName>
        <ecNumber evidence="2">3.2.2.9</ecNumber>
    </recommendedName>
</protein>
<evidence type="ECO:0000256" key="2">
    <source>
        <dbReference type="ARBA" id="ARBA00011974"/>
    </source>
</evidence>
<keyword evidence="8" id="KW-1185">Reference proteome</keyword>
<dbReference type="InterPro" id="IPR010049">
    <property type="entry name" value="MTA_SAH_Nsdase"/>
</dbReference>
<dbReference type="InterPro" id="IPR035994">
    <property type="entry name" value="Nucleoside_phosphorylase_sf"/>
</dbReference>
<feature type="domain" description="Nucleoside phosphorylase" evidence="6">
    <location>
        <begin position="5"/>
        <end position="230"/>
    </location>
</feature>
<dbReference type="RefSeq" id="WP_377563445.1">
    <property type="nucleotide sequence ID" value="NZ_JBHTJZ010000009.1"/>
</dbReference>
<evidence type="ECO:0000313" key="7">
    <source>
        <dbReference type="EMBL" id="MFD0959342.1"/>
    </source>
</evidence>
<dbReference type="NCBIfam" id="TIGR01704">
    <property type="entry name" value="MTA_SAH-Nsdase"/>
    <property type="match status" value="1"/>
</dbReference>
<sequence length="233" mass="25093">MSWNTIGIIGAMDEEIKQLHEHVEVASQYTQAGITYYKGTLHGRSVIYCKSGVGKVNAAVCTQLLIGAGVDCILFTGVAGALDPRLQIGDIVVSTTCIQHDMDCTPLGFPQGVIPYQEVSEFVADPELVKLATGVSELLFPGRSVAGKVLSGDQFIASRDKVNELYEGLRGACAEMEGAAVAQVCQMNGTPFVIIRSMSDKADGSAHVNFEEFTVKASDHSMRMIDEMLKRMP</sequence>
<evidence type="ECO:0000256" key="5">
    <source>
        <dbReference type="ARBA" id="ARBA00023167"/>
    </source>
</evidence>
<dbReference type="PANTHER" id="PTHR46832:SF1">
    <property type="entry name" value="5'-METHYLTHIOADENOSINE_S-ADENOSYLHOMOCYSTEINE NUCLEOSIDASE"/>
    <property type="match status" value="1"/>
</dbReference>
<dbReference type="EC" id="3.2.2.9" evidence="2"/>
<accession>A0ABW3HP88</accession>
<evidence type="ECO:0000256" key="4">
    <source>
        <dbReference type="ARBA" id="ARBA00022801"/>
    </source>
</evidence>
<dbReference type="Pfam" id="PF01048">
    <property type="entry name" value="PNP_UDP_1"/>
    <property type="match status" value="1"/>
</dbReference>
<evidence type="ECO:0000256" key="1">
    <source>
        <dbReference type="ARBA" id="ARBA00004945"/>
    </source>
</evidence>
<gene>
    <name evidence="7" type="ORF">ACFQ2I_08060</name>
</gene>
<evidence type="ECO:0000313" key="8">
    <source>
        <dbReference type="Proteomes" id="UP001596989"/>
    </source>
</evidence>
<comment type="caution">
    <text evidence="7">The sequence shown here is derived from an EMBL/GenBank/DDBJ whole genome shotgun (WGS) entry which is preliminary data.</text>
</comment>
<proteinExistence type="predicted"/>
<organism evidence="7 8">
    <name type="scientific">Paenibacillus chungangensis</name>
    <dbReference type="NCBI Taxonomy" id="696535"/>
    <lineage>
        <taxon>Bacteria</taxon>
        <taxon>Bacillati</taxon>
        <taxon>Bacillota</taxon>
        <taxon>Bacilli</taxon>
        <taxon>Bacillales</taxon>
        <taxon>Paenibacillaceae</taxon>
        <taxon>Paenibacillus</taxon>
    </lineage>
</organism>
<dbReference type="EMBL" id="JBHTJZ010000009">
    <property type="protein sequence ID" value="MFD0959342.1"/>
    <property type="molecule type" value="Genomic_DNA"/>
</dbReference>
<reference evidence="8" key="1">
    <citation type="journal article" date="2019" name="Int. J. Syst. Evol. Microbiol.">
        <title>The Global Catalogue of Microorganisms (GCM) 10K type strain sequencing project: providing services to taxonomists for standard genome sequencing and annotation.</title>
        <authorList>
            <consortium name="The Broad Institute Genomics Platform"/>
            <consortium name="The Broad Institute Genome Sequencing Center for Infectious Disease"/>
            <person name="Wu L."/>
            <person name="Ma J."/>
        </authorList>
    </citation>
    <scope>NUCLEOTIDE SEQUENCE [LARGE SCALE GENOMIC DNA]</scope>
    <source>
        <strain evidence="8">CCUG 59129</strain>
    </source>
</reference>
<keyword evidence="3" id="KW-0028">Amino-acid biosynthesis</keyword>
<dbReference type="Gene3D" id="3.40.50.1580">
    <property type="entry name" value="Nucleoside phosphorylase domain"/>
    <property type="match status" value="1"/>
</dbReference>
<dbReference type="InterPro" id="IPR000845">
    <property type="entry name" value="Nucleoside_phosphorylase_d"/>
</dbReference>